<dbReference type="EMBL" id="VSIX01000029">
    <property type="protein sequence ID" value="TYB31798.1"/>
    <property type="molecule type" value="Genomic_DNA"/>
</dbReference>
<evidence type="ECO:0000313" key="2">
    <source>
        <dbReference type="Proteomes" id="UP000324143"/>
    </source>
</evidence>
<accession>A0A5D0MKQ9</accession>
<keyword evidence="2" id="KW-1185">Reference proteome</keyword>
<sequence>MFNKKKDKSEYEWDMLVHSRLEYLARDLSIFLKDIENVKQRVEAFYEEVVELQKEFEESLYPKKKNKK</sequence>
<dbReference type="AlphaFoldDB" id="A0A5D0MKQ9"/>
<protein>
    <submittedName>
        <fullName evidence="1">Uncharacterized protein</fullName>
    </submittedName>
</protein>
<proteinExistence type="predicted"/>
<evidence type="ECO:0000313" key="1">
    <source>
        <dbReference type="EMBL" id="TYB31798.1"/>
    </source>
</evidence>
<comment type="caution">
    <text evidence="1">The sequence shown here is derived from an EMBL/GenBank/DDBJ whole genome shotgun (WGS) entry which is preliminary data.</text>
</comment>
<name>A0A5D0MKQ9_9BACT</name>
<organism evidence="1 2">
    <name type="scientific">Candidatus Mcinerneyibacterium aminivorans</name>
    <dbReference type="NCBI Taxonomy" id="2703815"/>
    <lineage>
        <taxon>Bacteria</taxon>
        <taxon>Candidatus Macinerneyibacteriota</taxon>
        <taxon>Candidatus Mcinerneyibacteria</taxon>
        <taxon>Candidatus Mcinerneyibacteriales</taxon>
        <taxon>Candidatus Mcinerneyibacteriaceae</taxon>
        <taxon>Candidatus Mcinerneyibacterium</taxon>
    </lineage>
</organism>
<gene>
    <name evidence="1" type="ORF">FXF47_02695</name>
</gene>
<dbReference type="Proteomes" id="UP000324143">
    <property type="component" value="Unassembled WGS sequence"/>
</dbReference>
<reference evidence="1" key="1">
    <citation type="submission" date="2019-08" db="EMBL/GenBank/DDBJ databases">
        <title>Genomic characterization of a novel candidate phylum (ARYD3) from a high temperature, high salinity tertiary oil reservoir in north central Oklahoma, USA.</title>
        <authorList>
            <person name="Youssef N.H."/>
            <person name="Yadav A."/>
            <person name="Elshahed M.S."/>
        </authorList>
    </citation>
    <scope>NUCLEOTIDE SEQUENCE [LARGE SCALE GENOMIC DNA]</scope>
    <source>
        <strain evidence="1">ARYD3</strain>
    </source>
</reference>